<sequence>MTEIFMKACNAEKQKIKANQDEILCWYHYIIEFDNQVKSVMKTNQIGEKKVKEQIYDFIIAQLRIDKIKYITTYSVNSILELSDSQIQTIIDYCAKNLNTELPDGVPLGSDQNGSFIDSKDNILNDQDNILEEQAKQDPGHLL</sequence>
<dbReference type="Proteomes" id="UP000234323">
    <property type="component" value="Unassembled WGS sequence"/>
</dbReference>
<protein>
    <submittedName>
        <fullName evidence="1">Uncharacterized protein</fullName>
    </submittedName>
</protein>
<evidence type="ECO:0000313" key="1">
    <source>
        <dbReference type="EMBL" id="PKY58420.1"/>
    </source>
</evidence>
<organism evidence="1 2">
    <name type="scientific">Rhizophagus irregularis</name>
    <dbReference type="NCBI Taxonomy" id="588596"/>
    <lineage>
        <taxon>Eukaryota</taxon>
        <taxon>Fungi</taxon>
        <taxon>Fungi incertae sedis</taxon>
        <taxon>Mucoromycota</taxon>
        <taxon>Glomeromycotina</taxon>
        <taxon>Glomeromycetes</taxon>
        <taxon>Glomerales</taxon>
        <taxon>Glomeraceae</taxon>
        <taxon>Rhizophagus</taxon>
    </lineage>
</organism>
<gene>
    <name evidence="1" type="ORF">RhiirA4_480324</name>
</gene>
<keyword evidence="2" id="KW-1185">Reference proteome</keyword>
<accession>A0A2I1HHW6</accession>
<reference evidence="1 2" key="1">
    <citation type="submission" date="2015-10" db="EMBL/GenBank/DDBJ databases">
        <title>Genome analyses suggest a sexual origin of heterokaryosis in a supposedly ancient asexual fungus.</title>
        <authorList>
            <person name="Ropars J."/>
            <person name="Sedzielewska K."/>
            <person name="Noel J."/>
            <person name="Charron P."/>
            <person name="Farinelli L."/>
            <person name="Marton T."/>
            <person name="Kruger M."/>
            <person name="Pelin A."/>
            <person name="Brachmann A."/>
            <person name="Corradi N."/>
        </authorList>
    </citation>
    <scope>NUCLEOTIDE SEQUENCE [LARGE SCALE GENOMIC DNA]</scope>
    <source>
        <strain evidence="1 2">A4</strain>
    </source>
</reference>
<dbReference type="AlphaFoldDB" id="A0A2I1HHW6"/>
<comment type="caution">
    <text evidence="1">The sequence shown here is derived from an EMBL/GenBank/DDBJ whole genome shotgun (WGS) entry which is preliminary data.</text>
</comment>
<dbReference type="EMBL" id="LLXI01003006">
    <property type="protein sequence ID" value="PKY58420.1"/>
    <property type="molecule type" value="Genomic_DNA"/>
</dbReference>
<proteinExistence type="predicted"/>
<name>A0A2I1HHW6_9GLOM</name>
<evidence type="ECO:0000313" key="2">
    <source>
        <dbReference type="Proteomes" id="UP000234323"/>
    </source>
</evidence>